<protein>
    <submittedName>
        <fullName evidence="1">Uncharacterized protein</fullName>
    </submittedName>
</protein>
<evidence type="ECO:0000313" key="2">
    <source>
        <dbReference type="Proteomes" id="UP000237271"/>
    </source>
</evidence>
<gene>
    <name evidence="1" type="ORF">PHPALM_19435</name>
</gene>
<feature type="non-terminal residue" evidence="1">
    <location>
        <position position="61"/>
    </location>
</feature>
<dbReference type="Proteomes" id="UP000237271">
    <property type="component" value="Unassembled WGS sequence"/>
</dbReference>
<reference evidence="1 2" key="1">
    <citation type="journal article" date="2017" name="Genome Biol. Evol.">
        <title>Phytophthora megakarya and P. palmivora, closely related causal agents of cacao black pod rot, underwent increases in genome sizes and gene numbers by different mechanisms.</title>
        <authorList>
            <person name="Ali S.S."/>
            <person name="Shao J."/>
            <person name="Lary D.J."/>
            <person name="Kronmiller B."/>
            <person name="Shen D."/>
            <person name="Strem M.D."/>
            <person name="Amoako-Attah I."/>
            <person name="Akrofi A.Y."/>
            <person name="Begoude B.A."/>
            <person name="Ten Hoopen G.M."/>
            <person name="Coulibaly K."/>
            <person name="Kebe B.I."/>
            <person name="Melnick R.L."/>
            <person name="Guiltinan M.J."/>
            <person name="Tyler B.M."/>
            <person name="Meinhardt L.W."/>
            <person name="Bailey B.A."/>
        </authorList>
    </citation>
    <scope>NUCLEOTIDE SEQUENCE [LARGE SCALE GENOMIC DNA]</scope>
    <source>
        <strain evidence="2">sbr112.9</strain>
    </source>
</reference>
<proteinExistence type="predicted"/>
<dbReference type="AlphaFoldDB" id="A0A2P4XHD5"/>
<name>A0A2P4XHD5_9STRA</name>
<sequence>MLILVLTDLKMCCQIAETNFLSRSDTMLVGIPYNFQIFRHGHEMATRQAIDDNPNGGDFAL</sequence>
<organism evidence="1 2">
    <name type="scientific">Phytophthora palmivora</name>
    <dbReference type="NCBI Taxonomy" id="4796"/>
    <lineage>
        <taxon>Eukaryota</taxon>
        <taxon>Sar</taxon>
        <taxon>Stramenopiles</taxon>
        <taxon>Oomycota</taxon>
        <taxon>Peronosporomycetes</taxon>
        <taxon>Peronosporales</taxon>
        <taxon>Peronosporaceae</taxon>
        <taxon>Phytophthora</taxon>
    </lineage>
</organism>
<evidence type="ECO:0000313" key="1">
    <source>
        <dbReference type="EMBL" id="POM64961.1"/>
    </source>
</evidence>
<dbReference type="EMBL" id="NCKW01010841">
    <property type="protein sequence ID" value="POM64961.1"/>
    <property type="molecule type" value="Genomic_DNA"/>
</dbReference>
<comment type="caution">
    <text evidence="1">The sequence shown here is derived from an EMBL/GenBank/DDBJ whole genome shotgun (WGS) entry which is preliminary data.</text>
</comment>
<keyword evidence="2" id="KW-1185">Reference proteome</keyword>
<accession>A0A2P4XHD5</accession>